<dbReference type="Proteomes" id="UP000064967">
    <property type="component" value="Chromosome"/>
</dbReference>
<evidence type="ECO:0000313" key="2">
    <source>
        <dbReference type="Proteomes" id="UP000064967"/>
    </source>
</evidence>
<sequence length="308" mass="32618">MTTNLWKTMSEQKGILVVAMVAAASAWTLHCSPVRDGFDVAKDEPPPVNSFVDASAEAGDDGGADRLAPLVDCADENKLIYVLSQKGNELFRFDPVSLVFTSIGRLVCPTSGNTFSMAVDRRGTAWIEYDDGRIFKVSTKDASCEATAYRPGQHGFLTFGMGFAKDDADGGAPLSETLYLAGDALGRLDLSTFDVSVVGTSSPGFGELTGTGAGTLYAFVQTGNRIVRLDKVTGGIVETYRPDADIGAGWAFAQWGGDFWLFTGTHNGRTTVTRYSPATDTSTVMIEDTGMLVVGAGSSTCAPTEPPR</sequence>
<name>A0A0K1Q396_9BACT</name>
<gene>
    <name evidence="1" type="ORF">AKJ09_06503</name>
</gene>
<proteinExistence type="predicted"/>
<dbReference type="KEGG" id="llu:AKJ09_06503"/>
<dbReference type="STRING" id="1391654.AKJ09_06503"/>
<organism evidence="1 2">
    <name type="scientific">Labilithrix luteola</name>
    <dbReference type="NCBI Taxonomy" id="1391654"/>
    <lineage>
        <taxon>Bacteria</taxon>
        <taxon>Pseudomonadati</taxon>
        <taxon>Myxococcota</taxon>
        <taxon>Polyangia</taxon>
        <taxon>Polyangiales</taxon>
        <taxon>Labilitrichaceae</taxon>
        <taxon>Labilithrix</taxon>
    </lineage>
</organism>
<reference evidence="1 2" key="1">
    <citation type="submission" date="2015-08" db="EMBL/GenBank/DDBJ databases">
        <authorList>
            <person name="Babu N.S."/>
            <person name="Beckwith C.J."/>
            <person name="Beseler K.G."/>
            <person name="Brison A."/>
            <person name="Carone J.V."/>
            <person name="Caskin T.P."/>
            <person name="Diamond M."/>
            <person name="Durham M.E."/>
            <person name="Foxe J.M."/>
            <person name="Go M."/>
            <person name="Henderson B.A."/>
            <person name="Jones I.B."/>
            <person name="McGettigan J.A."/>
            <person name="Micheletti S.J."/>
            <person name="Nasrallah M.E."/>
            <person name="Ortiz D."/>
            <person name="Piller C.R."/>
            <person name="Privatt S.R."/>
            <person name="Schneider S.L."/>
            <person name="Sharp S."/>
            <person name="Smith T.C."/>
            <person name="Stanton J.D."/>
            <person name="Ullery H.E."/>
            <person name="Wilson R.J."/>
            <person name="Serrano M.G."/>
            <person name="Buck G."/>
            <person name="Lee V."/>
            <person name="Wang Y."/>
            <person name="Carvalho R."/>
            <person name="Voegtly L."/>
            <person name="Shi R."/>
            <person name="Duckworth R."/>
            <person name="Johnson A."/>
            <person name="Loviza R."/>
            <person name="Walstead R."/>
            <person name="Shah Z."/>
            <person name="Kiflezghi M."/>
            <person name="Wade K."/>
            <person name="Ball S.L."/>
            <person name="Bradley K.W."/>
            <person name="Asai D.J."/>
            <person name="Bowman C.A."/>
            <person name="Russell D.A."/>
            <person name="Pope W.H."/>
            <person name="Jacobs-Sera D."/>
            <person name="Hendrix R.W."/>
            <person name="Hatfull G.F."/>
        </authorList>
    </citation>
    <scope>NUCLEOTIDE SEQUENCE [LARGE SCALE GENOMIC DNA]</scope>
    <source>
        <strain evidence="1 2">DSM 27648</strain>
    </source>
</reference>
<protein>
    <submittedName>
        <fullName evidence="1">Uncharacterized protein</fullName>
    </submittedName>
</protein>
<keyword evidence="2" id="KW-1185">Reference proteome</keyword>
<dbReference type="RefSeq" id="WP_146651225.1">
    <property type="nucleotide sequence ID" value="NZ_CP012333.1"/>
</dbReference>
<dbReference type="EMBL" id="CP012333">
    <property type="protein sequence ID" value="AKU99839.1"/>
    <property type="molecule type" value="Genomic_DNA"/>
</dbReference>
<dbReference type="SUPFAM" id="SSF63825">
    <property type="entry name" value="YWTD domain"/>
    <property type="match status" value="1"/>
</dbReference>
<evidence type="ECO:0000313" key="1">
    <source>
        <dbReference type="EMBL" id="AKU99839.1"/>
    </source>
</evidence>
<accession>A0A0K1Q396</accession>
<dbReference type="OrthoDB" id="5512085at2"/>
<dbReference type="AlphaFoldDB" id="A0A0K1Q396"/>